<gene>
    <name evidence="8" type="ORF">AWRI4620_LOCUS8767</name>
</gene>
<evidence type="ECO:0000256" key="6">
    <source>
        <dbReference type="SAM" id="Phobius"/>
    </source>
</evidence>
<accession>A0A9N8KUJ1</accession>
<keyword evidence="4" id="KW-0560">Oxidoreductase</keyword>
<dbReference type="InterPro" id="IPR023210">
    <property type="entry name" value="NADP_OxRdtase_dom"/>
</dbReference>
<dbReference type="CDD" id="cd19075">
    <property type="entry name" value="AKR_AKR7A1-5"/>
    <property type="match status" value="1"/>
</dbReference>
<feature type="transmembrane region" description="Helical" evidence="6">
    <location>
        <begin position="400"/>
        <end position="426"/>
    </location>
</feature>
<dbReference type="InterPro" id="IPR050523">
    <property type="entry name" value="AKR_Detox_Biosynth"/>
</dbReference>
<feature type="domain" description="NADP-dependent oxidoreductase" evidence="7">
    <location>
        <begin position="30"/>
        <end position="325"/>
    </location>
</feature>
<dbReference type="PANTHER" id="PTHR43364">
    <property type="entry name" value="NADH-SPECIFIC METHYLGLYOXAL REDUCTASE-RELATED"/>
    <property type="match status" value="1"/>
</dbReference>
<sequence>MTSPLTVSLGTSPWGKYEVPGVVAPFDTLEKVMPLIDTFCSRGRKHIDTARIYGYGTAEELLAAAEEKHSGLTVSTNIFPARTTPLDPRYEPYNLNEHDLKLGLERSLAALKAGKVETFFIYDPDRNVPLEKTLATLDKLYKEGRFTRWGLIRHPAWLVARIQELCSVNKWVKPTVYQGIYNPFVRGVEAETIPCIRHHGMSFEAAQPLGSGILGGRYRKNFLDSEHPKGGRFDPSHLIGMHLRHRYWHDPIFDALEMIEQAAAKHGMTARECAIRWAHHHSAIKPELGDRLILGAADAQQLAEVLDFVEAGPLPEGVAKAVEASWQKATIALRDGLHTVERMTKAPPMRCIQKLSVGSAAFKPALYYQIFVPCDIVALVLQSVGGAMSSQSNGSSQAGVNIGLAGLSFQVLTLLVFIGLGVQYAFRFRADAKLGKVTMSGFNSRSKWVFGMVSLATVLIFIRCVYRIYELSDGYQGAALHDEGLFIGLESM</sequence>
<keyword evidence="3 6" id="KW-1133">Transmembrane helix</keyword>
<keyword evidence="5 6" id="KW-0472">Membrane</keyword>
<reference evidence="8" key="1">
    <citation type="submission" date="2020-06" db="EMBL/GenBank/DDBJ databases">
        <authorList>
            <person name="Onetto C."/>
        </authorList>
    </citation>
    <scope>NUCLEOTIDE SEQUENCE</scope>
</reference>
<evidence type="ECO:0000256" key="2">
    <source>
        <dbReference type="ARBA" id="ARBA00022692"/>
    </source>
</evidence>
<keyword evidence="9" id="KW-1185">Reference proteome</keyword>
<dbReference type="Proteomes" id="UP000745764">
    <property type="component" value="Unassembled WGS sequence"/>
</dbReference>
<evidence type="ECO:0000256" key="3">
    <source>
        <dbReference type="ARBA" id="ARBA00022989"/>
    </source>
</evidence>
<dbReference type="AlphaFoldDB" id="A0A9N8KUJ1"/>
<dbReference type="Pfam" id="PF04479">
    <property type="entry name" value="RTA1"/>
    <property type="match status" value="1"/>
</dbReference>
<feature type="transmembrane region" description="Helical" evidence="6">
    <location>
        <begin position="366"/>
        <end position="388"/>
    </location>
</feature>
<proteinExistence type="predicted"/>
<dbReference type="OrthoDB" id="4521223at2759"/>
<evidence type="ECO:0000313" key="9">
    <source>
        <dbReference type="Proteomes" id="UP000745764"/>
    </source>
</evidence>
<dbReference type="EMBL" id="CAINUL010000017">
    <property type="protein sequence ID" value="CAD0114512.1"/>
    <property type="molecule type" value="Genomic_DNA"/>
</dbReference>
<name>A0A9N8KUJ1_9PEZI</name>
<comment type="subcellular location">
    <subcellularLocation>
        <location evidence="1">Membrane</location>
        <topology evidence="1">Multi-pass membrane protein</topology>
    </subcellularLocation>
</comment>
<evidence type="ECO:0000256" key="4">
    <source>
        <dbReference type="ARBA" id="ARBA00023002"/>
    </source>
</evidence>
<evidence type="ECO:0000259" key="7">
    <source>
        <dbReference type="Pfam" id="PF00248"/>
    </source>
</evidence>
<evidence type="ECO:0000313" key="8">
    <source>
        <dbReference type="EMBL" id="CAD0114512.1"/>
    </source>
</evidence>
<evidence type="ECO:0000256" key="1">
    <source>
        <dbReference type="ARBA" id="ARBA00004141"/>
    </source>
</evidence>
<dbReference type="Gene3D" id="3.20.20.100">
    <property type="entry name" value="NADP-dependent oxidoreductase domain"/>
    <property type="match status" value="1"/>
</dbReference>
<organism evidence="8 9">
    <name type="scientific">Aureobasidium uvarum</name>
    <dbReference type="NCBI Taxonomy" id="2773716"/>
    <lineage>
        <taxon>Eukaryota</taxon>
        <taxon>Fungi</taxon>
        <taxon>Dikarya</taxon>
        <taxon>Ascomycota</taxon>
        <taxon>Pezizomycotina</taxon>
        <taxon>Dothideomycetes</taxon>
        <taxon>Dothideomycetidae</taxon>
        <taxon>Dothideales</taxon>
        <taxon>Saccotheciaceae</taxon>
        <taxon>Aureobasidium</taxon>
    </lineage>
</organism>
<keyword evidence="2 6" id="KW-0812">Transmembrane</keyword>
<comment type="caution">
    <text evidence="8">The sequence shown here is derived from an EMBL/GenBank/DDBJ whole genome shotgun (WGS) entry which is preliminary data.</text>
</comment>
<dbReference type="InterPro" id="IPR007568">
    <property type="entry name" value="RTA1"/>
</dbReference>
<dbReference type="PANTHER" id="PTHR43364:SF4">
    <property type="entry name" value="NAD(P)-LINKED OXIDOREDUCTASE SUPERFAMILY PROTEIN"/>
    <property type="match status" value="1"/>
</dbReference>
<dbReference type="Pfam" id="PF00248">
    <property type="entry name" value="Aldo_ket_red"/>
    <property type="match status" value="1"/>
</dbReference>
<evidence type="ECO:0000256" key="5">
    <source>
        <dbReference type="ARBA" id="ARBA00023136"/>
    </source>
</evidence>
<feature type="transmembrane region" description="Helical" evidence="6">
    <location>
        <begin position="446"/>
        <end position="466"/>
    </location>
</feature>
<dbReference type="InterPro" id="IPR036812">
    <property type="entry name" value="NAD(P)_OxRdtase_dom_sf"/>
</dbReference>
<dbReference type="SUPFAM" id="SSF51430">
    <property type="entry name" value="NAD(P)-linked oxidoreductase"/>
    <property type="match status" value="1"/>
</dbReference>
<dbReference type="GO" id="GO:0016020">
    <property type="term" value="C:membrane"/>
    <property type="evidence" value="ECO:0007669"/>
    <property type="project" value="UniProtKB-SubCell"/>
</dbReference>
<dbReference type="GO" id="GO:0016491">
    <property type="term" value="F:oxidoreductase activity"/>
    <property type="evidence" value="ECO:0007669"/>
    <property type="project" value="UniProtKB-KW"/>
</dbReference>
<protein>
    <recommendedName>
        <fullName evidence="7">NADP-dependent oxidoreductase domain-containing protein</fullName>
    </recommendedName>
</protein>